<accession>A0A366IDI4</accession>
<dbReference type="AlphaFoldDB" id="A0A366IDI4"/>
<sequence length="249" mass="28428">MNKNRSYEWGPKGHSQLPLYRKAFPLDDITQEPIGHQVVNTDFEASYSEDTEDVIQAVETLNPYLQPKNQILLRALIKLNSIKHDIGSLTKIQSEPSINTVSVRPMTLKEGLEIAQEMSPYLSGSANRQVNNTISRLHTIDKIKNSINGIKTAQSLEVKAEYILDNLKLFMPRDKYTKIKQTVNILKLLQSTAEISRVDDSVEEDNLGINEDQQFESFEHQNVDQNKNKNEQLSDIVDLLDKFSNKKTE</sequence>
<dbReference type="Proteomes" id="UP000253490">
    <property type="component" value="Unassembled WGS sequence"/>
</dbReference>
<keyword evidence="2" id="KW-1185">Reference proteome</keyword>
<proteinExistence type="predicted"/>
<comment type="caution">
    <text evidence="1">The sequence shown here is derived from an EMBL/GenBank/DDBJ whole genome shotgun (WGS) entry which is preliminary data.</text>
</comment>
<evidence type="ECO:0000313" key="1">
    <source>
        <dbReference type="EMBL" id="RBP69054.1"/>
    </source>
</evidence>
<dbReference type="EMBL" id="QNRX01000002">
    <property type="protein sequence ID" value="RBP69054.1"/>
    <property type="molecule type" value="Genomic_DNA"/>
</dbReference>
<reference evidence="1 2" key="1">
    <citation type="submission" date="2018-06" db="EMBL/GenBank/DDBJ databases">
        <title>Genomic Encyclopedia of Type Strains, Phase IV (KMG-IV): sequencing the most valuable type-strain genomes for metagenomic binning, comparative biology and taxonomic classification.</title>
        <authorList>
            <person name="Goeker M."/>
        </authorList>
    </citation>
    <scope>NUCLEOTIDE SEQUENCE [LARGE SCALE GENOMIC DNA]</scope>
    <source>
        <strain evidence="1 2">DSM 22112</strain>
    </source>
</reference>
<evidence type="ECO:0000313" key="2">
    <source>
        <dbReference type="Proteomes" id="UP000253490"/>
    </source>
</evidence>
<protein>
    <submittedName>
        <fullName evidence="1">Uncharacterized protein</fullName>
    </submittedName>
</protein>
<gene>
    <name evidence="1" type="ORF">DES36_102198</name>
</gene>
<dbReference type="RefSeq" id="WP_113919621.1">
    <property type="nucleotide sequence ID" value="NZ_QNRX01000002.1"/>
</dbReference>
<organism evidence="1 2">
    <name type="scientific">Alkalibaculum bacchi</name>
    <dbReference type="NCBI Taxonomy" id="645887"/>
    <lineage>
        <taxon>Bacteria</taxon>
        <taxon>Bacillati</taxon>
        <taxon>Bacillota</taxon>
        <taxon>Clostridia</taxon>
        <taxon>Eubacteriales</taxon>
        <taxon>Eubacteriaceae</taxon>
        <taxon>Alkalibaculum</taxon>
    </lineage>
</organism>
<name>A0A366IDI4_9FIRM</name>